<feature type="DNA-binding region" description="H-T-H motif" evidence="3">
    <location>
        <begin position="36"/>
        <end position="55"/>
    </location>
</feature>
<evidence type="ECO:0000313" key="5">
    <source>
        <dbReference type="EMBL" id="KGA96371.1"/>
    </source>
</evidence>
<dbReference type="Proteomes" id="UP000002754">
    <property type="component" value="Unassembled WGS sequence"/>
</dbReference>
<evidence type="ECO:0000256" key="2">
    <source>
        <dbReference type="ARBA" id="ARBA00023125"/>
    </source>
</evidence>
<evidence type="ECO:0000313" key="7">
    <source>
        <dbReference type="Proteomes" id="UP000002754"/>
    </source>
</evidence>
<dbReference type="Gene3D" id="1.10.10.60">
    <property type="entry name" value="Homeodomain-like"/>
    <property type="match status" value="1"/>
</dbReference>
<evidence type="ECO:0000259" key="4">
    <source>
        <dbReference type="PROSITE" id="PS50977"/>
    </source>
</evidence>
<dbReference type="EMBL" id="JALP01000130">
    <property type="protein sequence ID" value="THG90611.1"/>
    <property type="molecule type" value="Genomic_DNA"/>
</dbReference>
<dbReference type="OrthoDB" id="2720430at2"/>
<dbReference type="InterPro" id="IPR023772">
    <property type="entry name" value="DNA-bd_HTH_TetR-type_CS"/>
</dbReference>
<reference evidence="5 7" key="1">
    <citation type="journal article" date="2014" name="Genome Announc.">
        <title>Draft Genome Sequence of Bacillus alcalophilus AV1934, a Classic Alkaliphile Isolated from Human Feces in 1934.</title>
        <authorList>
            <person name="Attie O."/>
            <person name="Jayaprakash A."/>
            <person name="Shah H."/>
            <person name="Paulsen I.T."/>
            <person name="Morino M."/>
            <person name="Takahashi Y."/>
            <person name="Narumi I."/>
            <person name="Sachidanandam R."/>
            <person name="Satoh K."/>
            <person name="Ito M."/>
            <person name="Krulwich T.A."/>
        </authorList>
    </citation>
    <scope>NUCLEOTIDE SEQUENCE [LARGE SCALE GENOMIC DNA]</scope>
    <source>
        <strain evidence="5 7">AV1934</strain>
    </source>
</reference>
<dbReference type="RefSeq" id="WP_003321221.1">
    <property type="nucleotide sequence ID" value="NZ_ALPT02000064.1"/>
</dbReference>
<evidence type="ECO:0000256" key="3">
    <source>
        <dbReference type="PROSITE-ProRule" id="PRU00335"/>
    </source>
</evidence>
<dbReference type="InterPro" id="IPR049397">
    <property type="entry name" value="EthR_C"/>
</dbReference>
<dbReference type="PROSITE" id="PS50977">
    <property type="entry name" value="HTH_TETR_2"/>
    <property type="match status" value="1"/>
</dbReference>
<dbReference type="InterPro" id="IPR009057">
    <property type="entry name" value="Homeodomain-like_sf"/>
</dbReference>
<proteinExistence type="predicted"/>
<comment type="caution">
    <text evidence="5">The sequence shown here is derived from an EMBL/GenBank/DDBJ whole genome shotgun (WGS) entry which is preliminary data.</text>
</comment>
<dbReference type="EMBL" id="ALPT02000064">
    <property type="protein sequence ID" value="KGA96371.1"/>
    <property type="molecule type" value="Genomic_DNA"/>
</dbReference>
<sequence>MKKALSSREEKAVQTRLRILEAGRTIFIEQGFTKTTISQIIKKAGLGYGTAYVYFKNKDELLIELVDELMNQFYQVAERSFVPNTVEEAQSCIQEQVELFLSIAKQEAKMMSVLNEARGVSTAVAKRWSEIQERFIISITKDITFAQSKGLASNHLNPALIARGWFYANEMFMWESVTGESHFSIQEIREQLTYLYMNGLYHK</sequence>
<feature type="domain" description="HTH tetR-type" evidence="4">
    <location>
        <begin position="13"/>
        <end position="73"/>
    </location>
</feature>
<keyword evidence="1" id="KW-0678">Repressor</keyword>
<evidence type="ECO:0000313" key="6">
    <source>
        <dbReference type="EMBL" id="THG90611.1"/>
    </source>
</evidence>
<gene>
    <name evidence="6" type="ORF">AJ85_09730</name>
    <name evidence="5" type="ORF">BALCAV_0216605</name>
</gene>
<dbReference type="Gene3D" id="1.10.357.10">
    <property type="entry name" value="Tetracycline Repressor, domain 2"/>
    <property type="match status" value="1"/>
</dbReference>
<organism evidence="5 7">
    <name type="scientific">Alkalihalobacillus alcalophilus ATCC 27647 = CGMCC 1.3604</name>
    <dbReference type="NCBI Taxonomy" id="1218173"/>
    <lineage>
        <taxon>Bacteria</taxon>
        <taxon>Bacillati</taxon>
        <taxon>Bacillota</taxon>
        <taxon>Bacilli</taxon>
        <taxon>Bacillales</taxon>
        <taxon>Bacillaceae</taxon>
        <taxon>Alkalihalobacillus</taxon>
    </lineage>
</organism>
<dbReference type="SUPFAM" id="SSF48498">
    <property type="entry name" value="Tetracyclin repressor-like, C-terminal domain"/>
    <property type="match status" value="1"/>
</dbReference>
<protein>
    <submittedName>
        <fullName evidence="5">TetR family transcriptional regulator</fullName>
    </submittedName>
</protein>
<dbReference type="GO" id="GO:0003677">
    <property type="term" value="F:DNA binding"/>
    <property type="evidence" value="ECO:0007669"/>
    <property type="project" value="UniProtKB-UniRule"/>
</dbReference>
<dbReference type="Proteomes" id="UP000297014">
    <property type="component" value="Unassembled WGS sequence"/>
</dbReference>
<dbReference type="STRING" id="1218173.BALCAV_0216605"/>
<dbReference type="SUPFAM" id="SSF46689">
    <property type="entry name" value="Homeodomain-like"/>
    <property type="match status" value="1"/>
</dbReference>
<dbReference type="AlphaFoldDB" id="A0A094WHT6"/>
<reference evidence="6 8" key="2">
    <citation type="submission" date="2014-01" db="EMBL/GenBank/DDBJ databases">
        <title>Draft genome sequencing of Bacillus alcalophilus CGMCC 1.3604.</title>
        <authorList>
            <person name="Yang J."/>
            <person name="Diao L."/>
            <person name="Yang S."/>
        </authorList>
    </citation>
    <scope>NUCLEOTIDE SEQUENCE [LARGE SCALE GENOMIC DNA]</scope>
    <source>
        <strain evidence="6 8">CGMCC 1.3604</strain>
    </source>
</reference>
<dbReference type="InterPro" id="IPR036271">
    <property type="entry name" value="Tet_transcr_reg_TetR-rel_C_sf"/>
</dbReference>
<name>A0A094WHT6_ALKAL</name>
<dbReference type="PROSITE" id="PS01081">
    <property type="entry name" value="HTH_TETR_1"/>
    <property type="match status" value="1"/>
</dbReference>
<dbReference type="PANTHER" id="PTHR43479:SF7">
    <property type="entry name" value="TETR-FAMILY TRANSCRIPTIONAL REGULATOR"/>
    <property type="match status" value="1"/>
</dbReference>
<keyword evidence="2 3" id="KW-0238">DNA-binding</keyword>
<dbReference type="Pfam" id="PF00440">
    <property type="entry name" value="TetR_N"/>
    <property type="match status" value="1"/>
</dbReference>
<evidence type="ECO:0000313" key="8">
    <source>
        <dbReference type="Proteomes" id="UP000297014"/>
    </source>
</evidence>
<keyword evidence="7" id="KW-1185">Reference proteome</keyword>
<dbReference type="eggNOG" id="COG1309">
    <property type="taxonomic scope" value="Bacteria"/>
</dbReference>
<evidence type="ECO:0000256" key="1">
    <source>
        <dbReference type="ARBA" id="ARBA00022491"/>
    </source>
</evidence>
<dbReference type="InterPro" id="IPR001647">
    <property type="entry name" value="HTH_TetR"/>
</dbReference>
<dbReference type="PANTHER" id="PTHR43479">
    <property type="entry name" value="ACREF/ENVCD OPERON REPRESSOR-RELATED"/>
    <property type="match status" value="1"/>
</dbReference>
<dbReference type="InterPro" id="IPR050624">
    <property type="entry name" value="HTH-type_Tx_Regulator"/>
</dbReference>
<dbReference type="PRINTS" id="PR00455">
    <property type="entry name" value="HTHTETR"/>
</dbReference>
<dbReference type="Pfam" id="PF21313">
    <property type="entry name" value="EthR_C"/>
    <property type="match status" value="1"/>
</dbReference>
<accession>A0A094WHT6</accession>